<keyword evidence="2" id="KW-1185">Reference proteome</keyword>
<dbReference type="EMBL" id="JH930480">
    <property type="protein sequence ID" value="EKM49587.1"/>
    <property type="molecule type" value="Genomic_DNA"/>
</dbReference>
<name>K5WH88_PHACS</name>
<dbReference type="InterPro" id="IPR041078">
    <property type="entry name" value="Plavaka"/>
</dbReference>
<dbReference type="GeneID" id="18907387"/>
<proteinExistence type="predicted"/>
<protein>
    <submittedName>
        <fullName evidence="1">Uncharacterized protein</fullName>
    </submittedName>
</protein>
<accession>K5WH88</accession>
<evidence type="ECO:0000313" key="2">
    <source>
        <dbReference type="Proteomes" id="UP000008370"/>
    </source>
</evidence>
<dbReference type="OrthoDB" id="2803297at2759"/>
<dbReference type="InParanoid" id="K5WH88"/>
<gene>
    <name evidence="1" type="ORF">PHACADRAFT_106209</name>
</gene>
<organism evidence="1 2">
    <name type="scientific">Phanerochaete carnosa (strain HHB-10118-sp)</name>
    <name type="common">White-rot fungus</name>
    <name type="synonym">Peniophora carnosa</name>
    <dbReference type="NCBI Taxonomy" id="650164"/>
    <lineage>
        <taxon>Eukaryota</taxon>
        <taxon>Fungi</taxon>
        <taxon>Dikarya</taxon>
        <taxon>Basidiomycota</taxon>
        <taxon>Agaricomycotina</taxon>
        <taxon>Agaricomycetes</taxon>
        <taxon>Polyporales</taxon>
        <taxon>Phanerochaetaceae</taxon>
        <taxon>Phanerochaete</taxon>
    </lineage>
</organism>
<reference evidence="1 2" key="1">
    <citation type="journal article" date="2012" name="BMC Genomics">
        <title>Comparative genomics of the white-rot fungi, Phanerochaete carnosa and P. chrysosporium, to elucidate the genetic basis of the distinct wood types they colonize.</title>
        <authorList>
            <person name="Suzuki H."/>
            <person name="MacDonald J."/>
            <person name="Syed K."/>
            <person name="Salamov A."/>
            <person name="Hori C."/>
            <person name="Aerts A."/>
            <person name="Henrissat B."/>
            <person name="Wiebenga A."/>
            <person name="vanKuyk P.A."/>
            <person name="Barry K."/>
            <person name="Lindquist E."/>
            <person name="LaButti K."/>
            <person name="Lapidus A."/>
            <person name="Lucas S."/>
            <person name="Coutinho P."/>
            <person name="Gong Y."/>
            <person name="Samejima M."/>
            <person name="Mahadevan R."/>
            <person name="Abou-Zaid M."/>
            <person name="de Vries R.P."/>
            <person name="Igarashi K."/>
            <person name="Yadav J.S."/>
            <person name="Grigoriev I.V."/>
            <person name="Master E.R."/>
        </authorList>
    </citation>
    <scope>NUCLEOTIDE SEQUENCE [LARGE SCALE GENOMIC DNA]</scope>
    <source>
        <strain evidence="1 2">HHB-10118-sp</strain>
    </source>
</reference>
<dbReference type="Pfam" id="PF18759">
    <property type="entry name" value="Plavaka"/>
    <property type="match status" value="1"/>
</dbReference>
<dbReference type="RefSeq" id="XP_007401653.1">
    <property type="nucleotide sequence ID" value="XM_007401591.1"/>
</dbReference>
<dbReference type="Proteomes" id="UP000008370">
    <property type="component" value="Unassembled WGS sequence"/>
</dbReference>
<dbReference type="HOGENOM" id="CLU_006344_5_2_1"/>
<dbReference type="AlphaFoldDB" id="K5WH88"/>
<dbReference type="STRING" id="650164.K5WH88"/>
<sequence length="163" mass="19541">MEIYTRHKAEQKAIKQKKNLWYPFKDAKEWELAKWLLASSLSQKKIDRFLKLETMSLNRHHQHLSFKNKGGFFKLVDKLSRGPRWKCEMFAADGDVVDERTGKRKVQTFELWKWDPVECIKELIGNPAFKEHIQYAPEHTFKDHEGLKPIVDEMWTAKQWVRI</sequence>
<dbReference type="KEGG" id="pco:PHACADRAFT_106209"/>
<evidence type="ECO:0000313" key="1">
    <source>
        <dbReference type="EMBL" id="EKM49587.1"/>
    </source>
</evidence>